<dbReference type="SUPFAM" id="SSF52096">
    <property type="entry name" value="ClpP/crotonase"/>
    <property type="match status" value="1"/>
</dbReference>
<accession>A0A7Y9RTJ0</accession>
<dbReference type="CDD" id="cd06558">
    <property type="entry name" value="crotonase-like"/>
    <property type="match status" value="1"/>
</dbReference>
<dbReference type="Pfam" id="PF10604">
    <property type="entry name" value="Polyketide_cyc2"/>
    <property type="match status" value="1"/>
</dbReference>
<name>A0A7Y9RTJ0_9ACTN</name>
<feature type="domain" description="Thiolase-like protein type 1 additional C-terminal" evidence="4">
    <location>
        <begin position="664"/>
        <end position="739"/>
    </location>
</feature>
<dbReference type="InterPro" id="IPR029045">
    <property type="entry name" value="ClpP/crotonase-like_dom_sf"/>
</dbReference>
<dbReference type="EC" id="2.3.1.9" evidence="5"/>
<dbReference type="InterPro" id="IPR016039">
    <property type="entry name" value="Thiolase-like"/>
</dbReference>
<dbReference type="Gene3D" id="3.40.47.10">
    <property type="match status" value="1"/>
</dbReference>
<keyword evidence="6" id="KW-1185">Reference proteome</keyword>
<dbReference type="PANTHER" id="PTHR43802">
    <property type="entry name" value="ENOYL-COA HYDRATASE"/>
    <property type="match status" value="1"/>
</dbReference>
<sequence>MSRPSPWRQVTRARRTATEVARLLTREPALVRDVAVGLLPDPVRRVAGLGAPAGAASSPVAGGDPDAGAPEHVTPGEVTGHLRAVSARALLPLAQDAARDLVGDLGRQADWLTLHAAWRGEAPGHAVEGGTHGQQLKIMGIPAEVAWTIARADDSVVALTGTGPMGLRLALAASVAPAAGGARVVLDAGLSGDPVAGPLGASVTRSIGEALEASLGRLVALAAGAGPTGGEQAGSRGRTAPVLHHASGRRLDPRTPVVVGVGQVVQRTPTAPWREPADLAVEALRRAADDSAAADRPGLLAAADLVCAVASASWVYRDLAAEVAARLGAAPAATVQTARFGGDGGQLAVNEAGRAVAAGEASVVLVLGAESGATLATAQKAGEQPTWTEQPADVAPTRTLGSDREPNTALEGEVGLGAPVYAYALVESALRARAGATPEEHRARITGLWSRLSRVAADNPAAWLPRAFTAEELAATGPDNRPVSSPYPKLLCANLQVDLASGLVVTSVAAAEAAGVPQEQWVFLHAGAAASDEWFVSERGDLAASPAIRAVGRAVLEHAGLRIDDVRLVDLYSCFPAAVQVAAHELGLPLDDPDRPLSVTGGLTFAGGPGNAYGGHAVATMVQRLREDRDAVGLTTSLGWYLTKHAAGLLSARPPERAYAALAPVVPPEPRRTATGSWEGPAVVEACTVPYDRAGEPEAAVVAAVTPDGTRALVRVTDPATVRRLDAGDPLGWTVALRDGELVVLEEGRAPVPPPPPLTVRTEDHGPVRVVTIDRPHRRNAVDLPTAELLERVFDGIEADPGVRVAVLTGAGGSFSAGMDLKAAAAGQLPITERGGPLGITARTFRTPLIAAVEGHALAGGCELALVADLVVAASDATFGLPEPKRGLVAAAGGVLRLTQRLPRAVALEMALTGDPQTAERMHAVGLVNRVVEPGGALDAALDLARRIAANAPLSVEVSHEIALATPSWSDEEAFDRQSDLAARALGSHDAAEGVLAFAEGREPVWQGR</sequence>
<evidence type="ECO:0000256" key="2">
    <source>
        <dbReference type="RuleBase" id="RU003707"/>
    </source>
</evidence>
<keyword evidence="5" id="KW-0012">Acyltransferase</keyword>
<evidence type="ECO:0000313" key="5">
    <source>
        <dbReference type="EMBL" id="NYG53874.1"/>
    </source>
</evidence>
<dbReference type="InterPro" id="IPR014748">
    <property type="entry name" value="Enoyl-CoA_hydra_C"/>
</dbReference>
<dbReference type="EMBL" id="JACCAC010000001">
    <property type="protein sequence ID" value="NYG53874.1"/>
    <property type="molecule type" value="Genomic_DNA"/>
</dbReference>
<dbReference type="Gene3D" id="1.10.12.10">
    <property type="entry name" value="Lyase 2-enoyl-coa Hydratase, Chain A, domain 2"/>
    <property type="match status" value="1"/>
</dbReference>
<gene>
    <name evidence="5" type="ORF">BJ989_000178</name>
</gene>
<dbReference type="InterPro" id="IPR001753">
    <property type="entry name" value="Enoyl-CoA_hydra/iso"/>
</dbReference>
<dbReference type="InterPro" id="IPR019587">
    <property type="entry name" value="Polyketide_cyclase/dehydratase"/>
</dbReference>
<dbReference type="Pfam" id="PF18313">
    <property type="entry name" value="TLP1_add_C"/>
    <property type="match status" value="1"/>
</dbReference>
<evidence type="ECO:0000259" key="4">
    <source>
        <dbReference type="Pfam" id="PF18313"/>
    </source>
</evidence>
<proteinExistence type="inferred from homology"/>
<dbReference type="AlphaFoldDB" id="A0A7Y9RTJ0"/>
<dbReference type="SUPFAM" id="SSF53901">
    <property type="entry name" value="Thiolase-like"/>
    <property type="match status" value="2"/>
</dbReference>
<dbReference type="PROSITE" id="PS00166">
    <property type="entry name" value="ENOYL_COA_HYDRATASE"/>
    <property type="match status" value="1"/>
</dbReference>
<protein>
    <submittedName>
        <fullName evidence="5">Acetyl-CoA C-acetyltransferase</fullName>
        <ecNumber evidence="5">2.3.1.9</ecNumber>
    </submittedName>
</protein>
<dbReference type="Gene3D" id="2.40.50.840">
    <property type="match status" value="1"/>
</dbReference>
<evidence type="ECO:0000313" key="6">
    <source>
        <dbReference type="Proteomes" id="UP000544110"/>
    </source>
</evidence>
<dbReference type="GO" id="GO:0003985">
    <property type="term" value="F:acetyl-CoA C-acetyltransferase activity"/>
    <property type="evidence" value="ECO:0007669"/>
    <property type="project" value="UniProtKB-EC"/>
</dbReference>
<dbReference type="Proteomes" id="UP000544110">
    <property type="component" value="Unassembled WGS sequence"/>
</dbReference>
<evidence type="ECO:0000256" key="3">
    <source>
        <dbReference type="SAM" id="MobiDB-lite"/>
    </source>
</evidence>
<dbReference type="InterPro" id="IPR040771">
    <property type="entry name" value="TLP1_add_C"/>
</dbReference>
<dbReference type="InterPro" id="IPR018376">
    <property type="entry name" value="Enoyl-CoA_hyd/isom_CS"/>
</dbReference>
<feature type="region of interest" description="Disordered" evidence="3">
    <location>
        <begin position="379"/>
        <end position="409"/>
    </location>
</feature>
<dbReference type="PANTHER" id="PTHR43802:SF1">
    <property type="entry name" value="IP11341P-RELATED"/>
    <property type="match status" value="1"/>
</dbReference>
<organism evidence="5 6">
    <name type="scientific">Nocardioides perillae</name>
    <dbReference type="NCBI Taxonomy" id="1119534"/>
    <lineage>
        <taxon>Bacteria</taxon>
        <taxon>Bacillati</taxon>
        <taxon>Actinomycetota</taxon>
        <taxon>Actinomycetes</taxon>
        <taxon>Propionibacteriales</taxon>
        <taxon>Nocardioidaceae</taxon>
        <taxon>Nocardioides</taxon>
    </lineage>
</organism>
<comment type="similarity">
    <text evidence="1 2">Belongs to the enoyl-CoA hydratase/isomerase family.</text>
</comment>
<evidence type="ECO:0000256" key="1">
    <source>
        <dbReference type="ARBA" id="ARBA00005254"/>
    </source>
</evidence>
<feature type="region of interest" description="Disordered" evidence="3">
    <location>
        <begin position="50"/>
        <end position="71"/>
    </location>
</feature>
<dbReference type="Gene3D" id="3.90.226.10">
    <property type="entry name" value="2-enoyl-CoA Hydratase, Chain A, domain 1"/>
    <property type="match status" value="1"/>
</dbReference>
<dbReference type="Pfam" id="PF00378">
    <property type="entry name" value="ECH_1"/>
    <property type="match status" value="1"/>
</dbReference>
<dbReference type="RefSeq" id="WP_218848648.1">
    <property type="nucleotide sequence ID" value="NZ_JACCAC010000001.1"/>
</dbReference>
<dbReference type="NCBIfam" id="NF006100">
    <property type="entry name" value="PRK08252.1"/>
    <property type="match status" value="1"/>
</dbReference>
<reference evidence="5 6" key="1">
    <citation type="submission" date="2020-07" db="EMBL/GenBank/DDBJ databases">
        <title>Sequencing the genomes of 1000 actinobacteria strains.</title>
        <authorList>
            <person name="Klenk H.-P."/>
        </authorList>
    </citation>
    <scope>NUCLEOTIDE SEQUENCE [LARGE SCALE GENOMIC DNA]</scope>
    <source>
        <strain evidence="5 6">DSM 24552</strain>
    </source>
</reference>
<dbReference type="SUPFAM" id="SSF55961">
    <property type="entry name" value="Bet v1-like"/>
    <property type="match status" value="1"/>
</dbReference>
<keyword evidence="5" id="KW-0808">Transferase</keyword>
<comment type="caution">
    <text evidence="5">The sequence shown here is derived from an EMBL/GenBank/DDBJ whole genome shotgun (WGS) entry which is preliminary data.</text>
</comment>
<feature type="compositionally biased region" description="Low complexity" evidence="3">
    <location>
        <begin position="50"/>
        <end position="63"/>
    </location>
</feature>